<dbReference type="EMBL" id="MG271984">
    <property type="protein sequence ID" value="AUG72262.1"/>
    <property type="molecule type" value="Genomic_DNA"/>
</dbReference>
<keyword evidence="2" id="KW-1133">Transmembrane helix</keyword>
<sequence length="254" mass="26933">MAGLATAGHTGVVIQAVMKALVFIMVMIILLGAGIALGDETSGDFGGSGSTSTPTTTAPVTKRGSEGTSTSTVDPHAKGVNFHYLRERARNQPPTLSKDPTMDALLKTLVTIKKQTDLTVQTVLAIRSRLEEQGVMTGGARRLPQARRVPRLGYPDPQLTIEGDDPIGDLVALHSCLNHIGTQQKLHEELPMLIKKVDALIDRAEEASNSGLLVSGVLIVVMIALAAIVMVFLLITSSRDRRGAGYSTAPTPHI</sequence>
<keyword evidence="2" id="KW-0472">Membrane</keyword>
<feature type="region of interest" description="Disordered" evidence="1">
    <location>
        <begin position="44"/>
        <end position="78"/>
    </location>
</feature>
<protein>
    <submittedName>
        <fullName evidence="3">ORF90L</fullName>
    </submittedName>
    <submittedName>
        <fullName evidence="4">ORF90R</fullName>
    </submittedName>
</protein>
<dbReference type="RefSeq" id="YP_009447910.1">
    <property type="nucleotide sequence ID" value="NC_036579.1"/>
</dbReference>
<feature type="transmembrane region" description="Helical" evidence="2">
    <location>
        <begin position="212"/>
        <end position="235"/>
    </location>
</feature>
<evidence type="ECO:0000256" key="2">
    <source>
        <dbReference type="SAM" id="Phobius"/>
    </source>
</evidence>
<name>A0A2H5AJE4_9VIRU</name>
<evidence type="ECO:0000313" key="5">
    <source>
        <dbReference type="Proteomes" id="UP000242696"/>
    </source>
</evidence>
<dbReference type="EMBL" id="MG271984">
    <property type="protein sequence ID" value="AUG72332.1"/>
    <property type="molecule type" value="Genomic_DNA"/>
</dbReference>
<organism evidence="3">
    <name type="scientific">black bullhead herpesvirus</name>
    <dbReference type="NCBI Taxonomy" id="508441"/>
    <lineage>
        <taxon>Viruses</taxon>
        <taxon>Duplodnaviria</taxon>
        <taxon>Heunggongvirae</taxon>
        <taxon>Peploviricota</taxon>
        <taxon>Herviviricetes</taxon>
        <taxon>Herpesvirales</taxon>
        <taxon>Alloherpesviridae</taxon>
        <taxon>Ictavirus</taxon>
        <taxon>Ictavirus ictaluridallo2</taxon>
    </lineage>
</organism>
<evidence type="ECO:0000256" key="1">
    <source>
        <dbReference type="SAM" id="MobiDB-lite"/>
    </source>
</evidence>
<proteinExistence type="predicted"/>
<accession>A0A2H5AJE4</accession>
<dbReference type="GeneID" id="35414730"/>
<evidence type="ECO:0000313" key="4">
    <source>
        <dbReference type="EMBL" id="AUG72332.1"/>
    </source>
</evidence>
<dbReference type="RefSeq" id="YP_009447833.1">
    <property type="nucleotide sequence ID" value="NC_036579.1"/>
</dbReference>
<reference evidence="3" key="1">
    <citation type="journal article" date="2018" name="Arch. Virol.">
        <title>Complete genome sequence and analysis of ictalurid herpesvirus 2.</title>
        <authorList>
            <person name="Borzak R."/>
            <person name="Haluk T."/>
            <person name="Bartha D."/>
            <person name="Doszpoly A."/>
        </authorList>
    </citation>
    <scope>NUCLEOTIDE SEQUENCE</scope>
    <source>
        <strain evidence="3">760/94</strain>
    </source>
</reference>
<dbReference type="KEGG" id="vg:35414653"/>
<dbReference type="Proteomes" id="UP000242696">
    <property type="component" value="Segment"/>
</dbReference>
<keyword evidence="5" id="KW-1185">Reference proteome</keyword>
<dbReference type="KEGG" id="vg:35414730"/>
<evidence type="ECO:0000313" key="3">
    <source>
        <dbReference type="EMBL" id="AUG72262.1"/>
    </source>
</evidence>
<dbReference type="GeneID" id="35414653"/>
<feature type="transmembrane region" description="Helical" evidence="2">
    <location>
        <begin position="12"/>
        <end position="37"/>
    </location>
</feature>
<keyword evidence="2" id="KW-0812">Transmembrane</keyword>